<evidence type="ECO:0000259" key="2">
    <source>
        <dbReference type="PROSITE" id="PS50943"/>
    </source>
</evidence>
<gene>
    <name evidence="3" type="ORF">Lac1_10510</name>
</gene>
<dbReference type="Pfam" id="PF12844">
    <property type="entry name" value="HTH_19"/>
    <property type="match status" value="1"/>
</dbReference>
<dbReference type="Proteomes" id="UP001305815">
    <property type="component" value="Chromosome"/>
</dbReference>
<dbReference type="Gene3D" id="1.10.260.40">
    <property type="entry name" value="lambda repressor-like DNA-binding domains"/>
    <property type="match status" value="1"/>
</dbReference>
<dbReference type="CDD" id="cd00093">
    <property type="entry name" value="HTH_XRE"/>
    <property type="match status" value="1"/>
</dbReference>
<protein>
    <recommendedName>
        <fullName evidence="2">HTH cro/C1-type domain-containing protein</fullName>
    </recommendedName>
</protein>
<reference evidence="4" key="1">
    <citation type="journal article" date="2023" name="Int. J. Syst. Evol. Microbiol.">
        <title>Claveliimonas bilis gen. nov., sp. nov., deoxycholic acid-producing bacteria isolated from human faeces, and reclassification of Sellimonas monacensis Zenner et al. 2021 as Claveliimonas monacensis comb. nov.</title>
        <authorList>
            <person name="Hisatomi A."/>
            <person name="Kastawa N.W.E.P.G."/>
            <person name="Song I."/>
            <person name="Ohkuma M."/>
            <person name="Fukiya S."/>
            <person name="Sakamoto M."/>
        </authorList>
    </citation>
    <scope>NUCLEOTIDE SEQUENCE [LARGE SCALE GENOMIC DNA]</scope>
    <source>
        <strain evidence="4">12BBH14</strain>
    </source>
</reference>
<organism evidence="3 4">
    <name type="scientific">Claveliimonas bilis</name>
    <dbReference type="NCBI Taxonomy" id="3028070"/>
    <lineage>
        <taxon>Bacteria</taxon>
        <taxon>Bacillati</taxon>
        <taxon>Bacillota</taxon>
        <taxon>Clostridia</taxon>
        <taxon>Lachnospirales</taxon>
        <taxon>Lachnospiraceae</taxon>
        <taxon>Claveliimonas</taxon>
    </lineage>
</organism>
<proteinExistence type="predicted"/>
<evidence type="ECO:0000256" key="1">
    <source>
        <dbReference type="ARBA" id="ARBA00023125"/>
    </source>
</evidence>
<dbReference type="EMBL" id="AP027742">
    <property type="protein sequence ID" value="BDZ76868.1"/>
    <property type="molecule type" value="Genomic_DNA"/>
</dbReference>
<dbReference type="InterPro" id="IPR001387">
    <property type="entry name" value="Cro/C1-type_HTH"/>
</dbReference>
<name>A0ABM8I1S0_9FIRM</name>
<sequence length="271" mass="31829">MKTQLSIQEKLEDLRKERKLTQDIVAAAVGITGSTLSKYENKENKEYNIAILNSLADYYGVSLEWLVGNTEVRESTSTEIDELMLDDETIDLLKSGHFNNRLLCEIIKHPDFIKLMTDTEIYVDGIATMQIKNMNDWLDAVRLQIIQQKNPDANDLYLKVLESSHIQEEEYFFHTIHSDWDNIIRTIRENHEHAAESTPIERPMSNDKKVQRFLQTLKFKSNPIEEFWHFFCDEMQIPFDHLSVDEHKVMKDVFKRSKLLKALPNRKKGKK</sequence>
<dbReference type="SMART" id="SM00530">
    <property type="entry name" value="HTH_XRE"/>
    <property type="match status" value="1"/>
</dbReference>
<feature type="domain" description="HTH cro/C1-type" evidence="2">
    <location>
        <begin position="11"/>
        <end position="66"/>
    </location>
</feature>
<keyword evidence="1" id="KW-0238">DNA-binding</keyword>
<keyword evidence="4" id="KW-1185">Reference proteome</keyword>
<evidence type="ECO:0000313" key="3">
    <source>
        <dbReference type="EMBL" id="BDZ76868.1"/>
    </source>
</evidence>
<accession>A0ABM8I1S0</accession>
<dbReference type="PANTHER" id="PTHR46558:SF13">
    <property type="entry name" value="HTH-TYPE TRANSCRIPTIONAL REGULATOR IMMR"/>
    <property type="match status" value="1"/>
</dbReference>
<dbReference type="RefSeq" id="WP_316266473.1">
    <property type="nucleotide sequence ID" value="NZ_AP027742.1"/>
</dbReference>
<dbReference type="InterPro" id="IPR010982">
    <property type="entry name" value="Lambda_DNA-bd_dom_sf"/>
</dbReference>
<dbReference type="PROSITE" id="PS50943">
    <property type="entry name" value="HTH_CROC1"/>
    <property type="match status" value="1"/>
</dbReference>
<evidence type="ECO:0000313" key="4">
    <source>
        <dbReference type="Proteomes" id="UP001305815"/>
    </source>
</evidence>
<dbReference type="SUPFAM" id="SSF47413">
    <property type="entry name" value="lambda repressor-like DNA-binding domains"/>
    <property type="match status" value="1"/>
</dbReference>
<dbReference type="PANTHER" id="PTHR46558">
    <property type="entry name" value="TRACRIPTIONAL REGULATORY PROTEIN-RELATED-RELATED"/>
    <property type="match status" value="1"/>
</dbReference>